<accession>A0A7R9PJF7</accession>
<feature type="compositionally biased region" description="Polar residues" evidence="1">
    <location>
        <begin position="138"/>
        <end position="149"/>
    </location>
</feature>
<name>A0A7R9PJF7_TIMGE</name>
<reference evidence="2" key="1">
    <citation type="submission" date="2020-11" db="EMBL/GenBank/DDBJ databases">
        <authorList>
            <person name="Tran Van P."/>
        </authorList>
    </citation>
    <scope>NUCLEOTIDE SEQUENCE</scope>
</reference>
<evidence type="ECO:0000256" key="1">
    <source>
        <dbReference type="SAM" id="MobiDB-lite"/>
    </source>
</evidence>
<dbReference type="EMBL" id="OE839873">
    <property type="protein sequence ID" value="CAD7588805.1"/>
    <property type="molecule type" value="Genomic_DNA"/>
</dbReference>
<sequence length="362" mass="39301">MGSHLTTPLMSGSHLTTPLMSGSHLTTSLMSGSHLTTPLMSGSHHTPLMSGSHFTTSLIPAPFDLVSVILTPSGAGVVPILGYRERTPRAGVEAAVPSSRGDAEQGAGSIRVTHNRDSNPSLVLPGAPAHKPQAHCSPLTSDNVFSPSQTKEKESLGKSRTFIGPPFPTFRDRCSTDRGQDEVPLSLAGNTPHESTLDHATTVPTPHSASFRRLIAADTKLCSKNPEGRVWAQISSLNAPGYSVIFLTTNFVTTHNTLFGARAVQGSRQLEFRRRLNIRETEDVWKDPWDDMNIGFPRQDFRSAPDRDSNLDFPVIGSLVYCESNALDHAATEVGHIFLIVTNALMPQVVEFTLQFNFPLFK</sequence>
<feature type="region of interest" description="Disordered" evidence="1">
    <location>
        <begin position="94"/>
        <end position="162"/>
    </location>
</feature>
<gene>
    <name evidence="2" type="ORF">TGEB3V08_LOCUS2835</name>
</gene>
<evidence type="ECO:0000313" key="2">
    <source>
        <dbReference type="EMBL" id="CAD7588805.1"/>
    </source>
</evidence>
<proteinExistence type="predicted"/>
<dbReference type="AlphaFoldDB" id="A0A7R9PJF7"/>
<organism evidence="2">
    <name type="scientific">Timema genevievae</name>
    <name type="common">Walking stick</name>
    <dbReference type="NCBI Taxonomy" id="629358"/>
    <lineage>
        <taxon>Eukaryota</taxon>
        <taxon>Metazoa</taxon>
        <taxon>Ecdysozoa</taxon>
        <taxon>Arthropoda</taxon>
        <taxon>Hexapoda</taxon>
        <taxon>Insecta</taxon>
        <taxon>Pterygota</taxon>
        <taxon>Neoptera</taxon>
        <taxon>Polyneoptera</taxon>
        <taxon>Phasmatodea</taxon>
        <taxon>Timematodea</taxon>
        <taxon>Timematoidea</taxon>
        <taxon>Timematidae</taxon>
        <taxon>Timema</taxon>
    </lineage>
</organism>
<protein>
    <submittedName>
        <fullName evidence="2">Uncharacterized protein</fullName>
    </submittedName>
</protein>